<dbReference type="HOGENOM" id="CLU_1939536_0_0_1"/>
<dbReference type="PhylomeDB" id="B8MB52"/>
<keyword evidence="2" id="KW-1185">Reference proteome</keyword>
<gene>
    <name evidence="1" type="ORF">TSTA_124720</name>
</gene>
<proteinExistence type="predicted"/>
<dbReference type="EMBL" id="EQ962655">
    <property type="protein sequence ID" value="EED18753.1"/>
    <property type="molecule type" value="Genomic_DNA"/>
</dbReference>
<dbReference type="GeneID" id="8100251"/>
<evidence type="ECO:0000313" key="1">
    <source>
        <dbReference type="EMBL" id="EED18753.1"/>
    </source>
</evidence>
<dbReference type="RefSeq" id="XP_002482745.1">
    <property type="nucleotide sequence ID" value="XM_002482700.1"/>
</dbReference>
<reference evidence="2" key="1">
    <citation type="journal article" date="2015" name="Genome Announc.">
        <title>Genome sequence of the AIDS-associated pathogen Penicillium marneffei (ATCC18224) and its near taxonomic relative Talaromyces stipitatus (ATCC10500).</title>
        <authorList>
            <person name="Nierman W.C."/>
            <person name="Fedorova-Abrams N.D."/>
            <person name="Andrianopoulos A."/>
        </authorList>
    </citation>
    <scope>NUCLEOTIDE SEQUENCE [LARGE SCALE GENOMIC DNA]</scope>
    <source>
        <strain evidence="2">ATCC 10500 / CBS 375.48 / QM 6759 / NRRL 1006</strain>
    </source>
</reference>
<dbReference type="STRING" id="441959.B8MB52"/>
<dbReference type="OrthoDB" id="5324692at2759"/>
<dbReference type="VEuPathDB" id="FungiDB:TSTA_124720"/>
<dbReference type="InParanoid" id="B8MB52"/>
<organism evidence="1 2">
    <name type="scientific">Talaromyces stipitatus (strain ATCC 10500 / CBS 375.48 / QM 6759 / NRRL 1006)</name>
    <name type="common">Penicillium stipitatum</name>
    <dbReference type="NCBI Taxonomy" id="441959"/>
    <lineage>
        <taxon>Eukaryota</taxon>
        <taxon>Fungi</taxon>
        <taxon>Dikarya</taxon>
        <taxon>Ascomycota</taxon>
        <taxon>Pezizomycotina</taxon>
        <taxon>Eurotiomycetes</taxon>
        <taxon>Eurotiomycetidae</taxon>
        <taxon>Eurotiales</taxon>
        <taxon>Trichocomaceae</taxon>
        <taxon>Talaromyces</taxon>
        <taxon>Talaromyces sect. Talaromyces</taxon>
    </lineage>
</organism>
<evidence type="ECO:0000313" key="2">
    <source>
        <dbReference type="Proteomes" id="UP000001745"/>
    </source>
</evidence>
<name>B8MB52_TALSN</name>
<dbReference type="AlphaFoldDB" id="B8MB52"/>
<accession>B8MB52</accession>
<protein>
    <submittedName>
        <fullName evidence="1">Uncharacterized protein</fullName>
    </submittedName>
</protein>
<dbReference type="Proteomes" id="UP000001745">
    <property type="component" value="Unassembled WGS sequence"/>
</dbReference>
<sequence>MSYVGAGDWESIRRFMVQREKMPPCKGAAGHTEPDGSRRYTLLDDSVVSNMAIFEIRYKDLIAWNNLKKFFIVSPRMDLLSCQEMRKLEAGRTDWYSSIARPKVVGMRCMLFGYVWAGSWRPLELVISYK</sequence>